<comment type="function">
    <text evidence="5">Catalyzes the S-adenosylmethionine monomethyl esterification of trans-aconitate.</text>
</comment>
<dbReference type="InterPro" id="IPR029063">
    <property type="entry name" value="SAM-dependent_MTases_sf"/>
</dbReference>
<sequence>MKDWSAQQYLKFEDERSRPARDLVMNIPLRNPRKVVDIGCGPGNSTELLVNRWPSAQVWGFDTSPDMIEKARKRLPCIHFEIGDLCQFEPDAETDLLFSNAVFQWIPDHLREMQRLFRLMRPGAVLAIQMPDNMAEPTHQAMLQVARSPQFAAKIGGEGRAPLPPVGTYHDALIGEAARVDIWHTIYNHPLDGLDAIVEWVKGTGLRPFLDRLDEYEQDAYLAAYKERLAEHYPLTIDRKVLLRFPRIFIVAQKA</sequence>
<proteinExistence type="inferred from homology"/>
<keyword evidence="2 5" id="KW-0489">Methyltransferase</keyword>
<dbReference type="EMBL" id="JBHSEL010000035">
    <property type="protein sequence ID" value="MFC4624310.1"/>
    <property type="molecule type" value="Genomic_DNA"/>
</dbReference>
<dbReference type="Proteomes" id="UP001596042">
    <property type="component" value="Unassembled WGS sequence"/>
</dbReference>
<evidence type="ECO:0000256" key="3">
    <source>
        <dbReference type="ARBA" id="ARBA00022679"/>
    </source>
</evidence>
<dbReference type="Pfam" id="PF13649">
    <property type="entry name" value="Methyltransf_25"/>
    <property type="match status" value="1"/>
</dbReference>
<evidence type="ECO:0000256" key="4">
    <source>
        <dbReference type="ARBA" id="ARBA00022691"/>
    </source>
</evidence>
<evidence type="ECO:0000256" key="5">
    <source>
        <dbReference type="HAMAP-Rule" id="MF_00560"/>
    </source>
</evidence>
<feature type="domain" description="Methyltransferase" evidence="6">
    <location>
        <begin position="35"/>
        <end position="123"/>
    </location>
</feature>
<dbReference type="Gene3D" id="1.10.150.290">
    <property type="entry name" value="S-adenosyl-L-methionine-dependent methyltransferases"/>
    <property type="match status" value="1"/>
</dbReference>
<dbReference type="InterPro" id="IPR023149">
    <property type="entry name" value="Trans_acon_MeTrfase_C"/>
</dbReference>
<protein>
    <recommendedName>
        <fullName evidence="5">Trans-aconitate 2-methyltransferase</fullName>
        <ecNumber evidence="5">2.1.1.144</ecNumber>
    </recommendedName>
</protein>
<keyword evidence="4 5" id="KW-0949">S-adenosyl-L-methionine</keyword>
<dbReference type="CDD" id="cd02440">
    <property type="entry name" value="AdoMet_MTases"/>
    <property type="match status" value="1"/>
</dbReference>
<evidence type="ECO:0000259" key="6">
    <source>
        <dbReference type="Pfam" id="PF13649"/>
    </source>
</evidence>
<dbReference type="PANTHER" id="PTHR43861:SF1">
    <property type="entry name" value="TRANS-ACONITATE 2-METHYLTRANSFERASE"/>
    <property type="match status" value="1"/>
</dbReference>
<organism evidence="7 8">
    <name type="scientific">Daeguia caeni</name>
    <dbReference type="NCBI Taxonomy" id="439612"/>
    <lineage>
        <taxon>Bacteria</taxon>
        <taxon>Pseudomonadati</taxon>
        <taxon>Pseudomonadota</taxon>
        <taxon>Alphaproteobacteria</taxon>
        <taxon>Hyphomicrobiales</taxon>
        <taxon>Brucellaceae</taxon>
        <taxon>Daeguia</taxon>
    </lineage>
</organism>
<name>A0ABV9H5H1_9HYPH</name>
<reference evidence="8" key="1">
    <citation type="journal article" date="2019" name="Int. J. Syst. Evol. Microbiol.">
        <title>The Global Catalogue of Microorganisms (GCM) 10K type strain sequencing project: providing services to taxonomists for standard genome sequencing and annotation.</title>
        <authorList>
            <consortium name="The Broad Institute Genomics Platform"/>
            <consortium name="The Broad Institute Genome Sequencing Center for Infectious Disease"/>
            <person name="Wu L."/>
            <person name="Ma J."/>
        </authorList>
    </citation>
    <scope>NUCLEOTIDE SEQUENCE [LARGE SCALE GENOMIC DNA]</scope>
    <source>
        <strain evidence="8">CGMCC 1.15731</strain>
    </source>
</reference>
<dbReference type="GO" id="GO:0030798">
    <property type="term" value="F:trans-aconitate 2-methyltransferase activity"/>
    <property type="evidence" value="ECO:0007669"/>
    <property type="project" value="UniProtKB-EC"/>
</dbReference>
<comment type="similarity">
    <text evidence="5">Belongs to the methyltransferase superfamily. Tam family.</text>
</comment>
<evidence type="ECO:0000256" key="2">
    <source>
        <dbReference type="ARBA" id="ARBA00022603"/>
    </source>
</evidence>
<comment type="caution">
    <text evidence="7">The sequence shown here is derived from an EMBL/GenBank/DDBJ whole genome shotgun (WGS) entry which is preliminary data.</text>
</comment>
<dbReference type="RefSeq" id="WP_374833247.1">
    <property type="nucleotide sequence ID" value="NZ_JBHEEZ010000022.1"/>
</dbReference>
<dbReference type="InterPro" id="IPR041698">
    <property type="entry name" value="Methyltransf_25"/>
</dbReference>
<dbReference type="GO" id="GO:0032259">
    <property type="term" value="P:methylation"/>
    <property type="evidence" value="ECO:0007669"/>
    <property type="project" value="UniProtKB-KW"/>
</dbReference>
<dbReference type="PANTHER" id="PTHR43861">
    <property type="entry name" value="TRANS-ACONITATE 2-METHYLTRANSFERASE-RELATED"/>
    <property type="match status" value="1"/>
</dbReference>
<comment type="catalytic activity">
    <reaction evidence="5">
        <text>trans-aconitate + S-adenosyl-L-methionine = (E)-3-(methoxycarbonyl)pent-2-enedioate + S-adenosyl-L-homocysteine</text>
        <dbReference type="Rhea" id="RHEA:14969"/>
        <dbReference type="ChEBI" id="CHEBI:15708"/>
        <dbReference type="ChEBI" id="CHEBI:57470"/>
        <dbReference type="ChEBI" id="CHEBI:57856"/>
        <dbReference type="ChEBI" id="CHEBI:59789"/>
        <dbReference type="EC" id="2.1.1.144"/>
    </reaction>
</comment>
<dbReference type="Gene3D" id="3.40.50.150">
    <property type="entry name" value="Vaccinia Virus protein VP39"/>
    <property type="match status" value="1"/>
</dbReference>
<evidence type="ECO:0000256" key="1">
    <source>
        <dbReference type="ARBA" id="ARBA00022490"/>
    </source>
</evidence>
<keyword evidence="3 5" id="KW-0808">Transferase</keyword>
<dbReference type="EC" id="2.1.1.144" evidence="5"/>
<dbReference type="NCBIfam" id="NF002463">
    <property type="entry name" value="PRK01683.1"/>
    <property type="match status" value="1"/>
</dbReference>
<evidence type="ECO:0000313" key="8">
    <source>
        <dbReference type="Proteomes" id="UP001596042"/>
    </source>
</evidence>
<dbReference type="SUPFAM" id="SSF53335">
    <property type="entry name" value="S-adenosyl-L-methionine-dependent methyltransferases"/>
    <property type="match status" value="1"/>
</dbReference>
<evidence type="ECO:0000313" key="7">
    <source>
        <dbReference type="EMBL" id="MFC4624310.1"/>
    </source>
</evidence>
<keyword evidence="1 5" id="KW-0963">Cytoplasm</keyword>
<gene>
    <name evidence="5 7" type="primary">tam</name>
    <name evidence="7" type="ORF">ACFO1V_03570</name>
</gene>
<comment type="subcellular location">
    <subcellularLocation>
        <location evidence="5">Cytoplasm</location>
    </subcellularLocation>
</comment>
<accession>A0ABV9H5H1</accession>
<dbReference type="HAMAP" id="MF_00560">
    <property type="entry name" value="Tran_acon_Me_trans"/>
    <property type="match status" value="1"/>
</dbReference>
<keyword evidence="8" id="KW-1185">Reference proteome</keyword>
<dbReference type="InterPro" id="IPR023506">
    <property type="entry name" value="Trans-aconitate_MeTrfase"/>
</dbReference>